<dbReference type="EMBL" id="MTKT01000808">
    <property type="protein sequence ID" value="OWM87690.1"/>
    <property type="molecule type" value="Genomic_DNA"/>
</dbReference>
<dbReference type="AlphaFoldDB" id="A0A218XS91"/>
<gene>
    <name evidence="1" type="ORF">CDL15_Pgr027294</name>
    <name evidence="2" type="ORF">CRG98_015343</name>
</gene>
<sequence length="82" mass="9147">MAFSFRILLPPFPSFCGSEFPTMNLIRPILDFPELLLSFYREPLDSPFPPPFVDNPKPHAVPLDNGLGDIKFLTLAACLGLI</sequence>
<evidence type="ECO:0000313" key="3">
    <source>
        <dbReference type="Proteomes" id="UP000197138"/>
    </source>
</evidence>
<reference evidence="2 4" key="3">
    <citation type="submission" date="2017-11" db="EMBL/GenBank/DDBJ databases">
        <title>De-novo sequencing of pomegranate (Punica granatum L.) genome.</title>
        <authorList>
            <person name="Akparov Z."/>
            <person name="Amiraslanov A."/>
            <person name="Hajiyeva S."/>
            <person name="Abbasov M."/>
            <person name="Kaur K."/>
            <person name="Hamwieh A."/>
            <person name="Solovyev V."/>
            <person name="Salamov A."/>
            <person name="Braich B."/>
            <person name="Kosarev P."/>
            <person name="Mahmoud A."/>
            <person name="Hajiyev E."/>
            <person name="Babayeva S."/>
            <person name="Izzatullayeva V."/>
            <person name="Mammadov A."/>
            <person name="Mammadov A."/>
            <person name="Sharifova S."/>
            <person name="Ojaghi J."/>
            <person name="Eynullazada K."/>
            <person name="Bayramov B."/>
            <person name="Abdulazimova A."/>
            <person name="Shahmuradov I."/>
        </authorList>
    </citation>
    <scope>NUCLEOTIDE SEQUENCE [LARGE SCALE GENOMIC DNA]</scope>
    <source>
        <strain evidence="2">AG2017</strain>
        <strain evidence="4">cv. AG2017</strain>
        <tissue evidence="2">Leaf</tissue>
    </source>
</reference>
<reference evidence="1" key="2">
    <citation type="submission" date="2017-06" db="EMBL/GenBank/DDBJ databases">
        <title>The pomegranate genome and the genomics of punicalagin biosynthesis.</title>
        <authorList>
            <person name="Xu C."/>
        </authorList>
    </citation>
    <scope>NUCLEOTIDE SEQUENCE [LARGE SCALE GENOMIC DNA]</scope>
    <source>
        <tissue evidence="1">Fresh leaf</tissue>
    </source>
</reference>
<evidence type="ECO:0000313" key="4">
    <source>
        <dbReference type="Proteomes" id="UP000233551"/>
    </source>
</evidence>
<evidence type="ECO:0000313" key="1">
    <source>
        <dbReference type="EMBL" id="OWM87690.1"/>
    </source>
</evidence>
<dbReference type="Proteomes" id="UP000233551">
    <property type="component" value="Unassembled WGS sequence"/>
</dbReference>
<dbReference type="Proteomes" id="UP000197138">
    <property type="component" value="Unassembled WGS sequence"/>
</dbReference>
<protein>
    <submittedName>
        <fullName evidence="1">Uncharacterized protein</fullName>
    </submittedName>
</protein>
<comment type="caution">
    <text evidence="1">The sequence shown here is derived from an EMBL/GenBank/DDBJ whole genome shotgun (WGS) entry which is preliminary data.</text>
</comment>
<accession>A0A218XS91</accession>
<dbReference type="EMBL" id="PGOL01000843">
    <property type="protein sequence ID" value="PKI64270.1"/>
    <property type="molecule type" value="Genomic_DNA"/>
</dbReference>
<name>A0A218XS91_PUNGR</name>
<reference evidence="3" key="1">
    <citation type="journal article" date="2017" name="Plant J.">
        <title>The pomegranate (Punica granatum L.) genome and the genomics of punicalagin biosynthesis.</title>
        <authorList>
            <person name="Qin G."/>
            <person name="Xu C."/>
            <person name="Ming R."/>
            <person name="Tang H."/>
            <person name="Guyot R."/>
            <person name="Kramer E.M."/>
            <person name="Hu Y."/>
            <person name="Yi X."/>
            <person name="Qi Y."/>
            <person name="Xu X."/>
            <person name="Gao Z."/>
            <person name="Pan H."/>
            <person name="Jian J."/>
            <person name="Tian Y."/>
            <person name="Yue Z."/>
            <person name="Xu Y."/>
        </authorList>
    </citation>
    <scope>NUCLEOTIDE SEQUENCE [LARGE SCALE GENOMIC DNA]</scope>
    <source>
        <strain evidence="3">cv. Dabenzi</strain>
    </source>
</reference>
<keyword evidence="4" id="KW-1185">Reference proteome</keyword>
<organism evidence="1 3">
    <name type="scientific">Punica granatum</name>
    <name type="common">Pomegranate</name>
    <dbReference type="NCBI Taxonomy" id="22663"/>
    <lineage>
        <taxon>Eukaryota</taxon>
        <taxon>Viridiplantae</taxon>
        <taxon>Streptophyta</taxon>
        <taxon>Embryophyta</taxon>
        <taxon>Tracheophyta</taxon>
        <taxon>Spermatophyta</taxon>
        <taxon>Magnoliopsida</taxon>
        <taxon>eudicotyledons</taxon>
        <taxon>Gunneridae</taxon>
        <taxon>Pentapetalae</taxon>
        <taxon>rosids</taxon>
        <taxon>malvids</taxon>
        <taxon>Myrtales</taxon>
        <taxon>Lythraceae</taxon>
        <taxon>Punica</taxon>
    </lineage>
</organism>
<evidence type="ECO:0000313" key="2">
    <source>
        <dbReference type="EMBL" id="PKI64270.1"/>
    </source>
</evidence>
<proteinExistence type="predicted"/>